<protein>
    <recommendedName>
        <fullName evidence="1">diguanylate cyclase</fullName>
        <ecNumber evidence="1">2.7.7.65</ecNumber>
    </recommendedName>
</protein>
<keyword evidence="3" id="KW-0812">Transmembrane</keyword>
<dbReference type="Gene3D" id="3.30.70.270">
    <property type="match status" value="1"/>
</dbReference>
<dbReference type="InterPro" id="IPR050469">
    <property type="entry name" value="Diguanylate_Cyclase"/>
</dbReference>
<feature type="transmembrane region" description="Helical" evidence="3">
    <location>
        <begin position="91"/>
        <end position="110"/>
    </location>
</feature>
<name>A0A3L6ZY84_9HYPH</name>
<dbReference type="InterPro" id="IPR029787">
    <property type="entry name" value="Nucleotide_cyclase"/>
</dbReference>
<proteinExistence type="predicted"/>
<feature type="domain" description="GGDEF" evidence="4">
    <location>
        <begin position="263"/>
        <end position="395"/>
    </location>
</feature>
<dbReference type="FunFam" id="3.30.70.270:FF:000001">
    <property type="entry name" value="Diguanylate cyclase domain protein"/>
    <property type="match status" value="1"/>
</dbReference>
<keyword evidence="3" id="KW-1133">Transmembrane helix</keyword>
<evidence type="ECO:0000256" key="2">
    <source>
        <dbReference type="ARBA" id="ARBA00034247"/>
    </source>
</evidence>
<dbReference type="SUPFAM" id="SSF55073">
    <property type="entry name" value="Nucleotide cyclase"/>
    <property type="match status" value="1"/>
</dbReference>
<feature type="transmembrane region" description="Helical" evidence="3">
    <location>
        <begin position="35"/>
        <end position="54"/>
    </location>
</feature>
<dbReference type="Proteomes" id="UP000269692">
    <property type="component" value="Unassembled WGS sequence"/>
</dbReference>
<feature type="transmembrane region" description="Helical" evidence="3">
    <location>
        <begin position="60"/>
        <end position="79"/>
    </location>
</feature>
<evidence type="ECO:0000313" key="5">
    <source>
        <dbReference type="EMBL" id="RLP72665.1"/>
    </source>
</evidence>
<dbReference type="RefSeq" id="WP_121625539.1">
    <property type="nucleotide sequence ID" value="NZ_JACIIW010000014.1"/>
</dbReference>
<evidence type="ECO:0000256" key="1">
    <source>
        <dbReference type="ARBA" id="ARBA00012528"/>
    </source>
</evidence>
<dbReference type="CDD" id="cd01949">
    <property type="entry name" value="GGDEF"/>
    <property type="match status" value="1"/>
</dbReference>
<feature type="transmembrane region" description="Helical" evidence="3">
    <location>
        <begin position="200"/>
        <end position="223"/>
    </location>
</feature>
<dbReference type="EMBL" id="RCTF01000026">
    <property type="protein sequence ID" value="RLP72665.1"/>
    <property type="molecule type" value="Genomic_DNA"/>
</dbReference>
<feature type="transmembrane region" description="Helical" evidence="3">
    <location>
        <begin position="6"/>
        <end position="28"/>
    </location>
</feature>
<dbReference type="PANTHER" id="PTHR45138:SF9">
    <property type="entry name" value="DIGUANYLATE CYCLASE DGCM-RELATED"/>
    <property type="match status" value="1"/>
</dbReference>
<reference evidence="5 6" key="1">
    <citation type="submission" date="2018-10" db="EMBL/GenBank/DDBJ databases">
        <title>Xanthobacter tagetidis genome sequencing and assembly.</title>
        <authorList>
            <person name="Maclea K.S."/>
            <person name="Goen A.E."/>
            <person name="Fatima S.A."/>
        </authorList>
    </citation>
    <scope>NUCLEOTIDE SEQUENCE [LARGE SCALE GENOMIC DNA]</scope>
    <source>
        <strain evidence="5 6">ATCC 700314</strain>
    </source>
</reference>
<feature type="transmembrane region" description="Helical" evidence="3">
    <location>
        <begin position="146"/>
        <end position="163"/>
    </location>
</feature>
<organism evidence="5 6">
    <name type="scientific">Xanthobacter tagetidis</name>
    <dbReference type="NCBI Taxonomy" id="60216"/>
    <lineage>
        <taxon>Bacteria</taxon>
        <taxon>Pseudomonadati</taxon>
        <taxon>Pseudomonadota</taxon>
        <taxon>Alphaproteobacteria</taxon>
        <taxon>Hyphomicrobiales</taxon>
        <taxon>Xanthobacteraceae</taxon>
        <taxon>Xanthobacter</taxon>
    </lineage>
</organism>
<dbReference type="EC" id="2.7.7.65" evidence="1"/>
<dbReference type="PANTHER" id="PTHR45138">
    <property type="entry name" value="REGULATORY COMPONENTS OF SENSORY TRANSDUCTION SYSTEM"/>
    <property type="match status" value="1"/>
</dbReference>
<gene>
    <name evidence="5" type="ORF">D9R14_21590</name>
</gene>
<comment type="caution">
    <text evidence="5">The sequence shown here is derived from an EMBL/GenBank/DDBJ whole genome shotgun (WGS) entry which is preliminary data.</text>
</comment>
<sequence length="401" mass="44634">MSEGGIYLYTGPAFALIVAATFFGAWLYQRQRGYVLLFALAFLAFALGSLSQMLLIPRDYGSNTMISSILYTFAILCLVEGVMLRRGVQGVDVVLVGLAGGIIVLLYYFYYVDRDLVTRIYIGNFGYGLMVVYASLRLVRLSNRKIMDRVILVILLLFGLHFFPRTLLTMGASDAIRDYVRNWPEGDMQGLSMKFRTSPFWQVLNFSLLISAFLMAMTLLAAVAMDVIEDISREGGIDALTGLANRRGFHRRARSIRPTGPFAPISVVYCDIDRFKAINDTYGHPVGDRVLQKFARLVEQEVRGDDVVARFGGEEFVMLLMRANRAGAAGLAERLRAETELTNFPGLPPGATVTASFGIAEWRPDEELTEAMYRADRMVYVAKRAGRNRVAADEIRAAGAD</sequence>
<evidence type="ECO:0000256" key="3">
    <source>
        <dbReference type="SAM" id="Phobius"/>
    </source>
</evidence>
<dbReference type="SMART" id="SM00267">
    <property type="entry name" value="GGDEF"/>
    <property type="match status" value="1"/>
</dbReference>
<accession>A0A3L6ZY84</accession>
<dbReference type="OrthoDB" id="9812260at2"/>
<dbReference type="GO" id="GO:0052621">
    <property type="term" value="F:diguanylate cyclase activity"/>
    <property type="evidence" value="ECO:0007669"/>
    <property type="project" value="UniProtKB-EC"/>
</dbReference>
<feature type="transmembrane region" description="Helical" evidence="3">
    <location>
        <begin position="116"/>
        <end position="134"/>
    </location>
</feature>
<comment type="catalytic activity">
    <reaction evidence="2">
        <text>2 GTP = 3',3'-c-di-GMP + 2 diphosphate</text>
        <dbReference type="Rhea" id="RHEA:24898"/>
        <dbReference type="ChEBI" id="CHEBI:33019"/>
        <dbReference type="ChEBI" id="CHEBI:37565"/>
        <dbReference type="ChEBI" id="CHEBI:58805"/>
        <dbReference type="EC" id="2.7.7.65"/>
    </reaction>
</comment>
<keyword evidence="3" id="KW-0472">Membrane</keyword>
<keyword evidence="6" id="KW-1185">Reference proteome</keyword>
<dbReference type="Pfam" id="PF00990">
    <property type="entry name" value="GGDEF"/>
    <property type="match status" value="1"/>
</dbReference>
<dbReference type="InterPro" id="IPR000160">
    <property type="entry name" value="GGDEF_dom"/>
</dbReference>
<evidence type="ECO:0000313" key="6">
    <source>
        <dbReference type="Proteomes" id="UP000269692"/>
    </source>
</evidence>
<dbReference type="InterPro" id="IPR043128">
    <property type="entry name" value="Rev_trsase/Diguanyl_cyclase"/>
</dbReference>
<evidence type="ECO:0000259" key="4">
    <source>
        <dbReference type="PROSITE" id="PS50887"/>
    </source>
</evidence>
<dbReference type="PROSITE" id="PS50887">
    <property type="entry name" value="GGDEF"/>
    <property type="match status" value="1"/>
</dbReference>
<dbReference type="NCBIfam" id="TIGR00254">
    <property type="entry name" value="GGDEF"/>
    <property type="match status" value="1"/>
</dbReference>
<dbReference type="AlphaFoldDB" id="A0A3L6ZY84"/>